<gene>
    <name evidence="7" type="ORF">DCAR_0205942</name>
</gene>
<feature type="region of interest" description="Disordered" evidence="4">
    <location>
        <begin position="1"/>
        <end position="20"/>
    </location>
</feature>
<keyword evidence="1" id="KW-0479">Metal-binding</keyword>
<evidence type="ECO:0000313" key="7">
    <source>
        <dbReference type="EMBL" id="WOG86724.1"/>
    </source>
</evidence>
<accession>A0AAF0WCR2</accession>
<dbReference type="Pfam" id="PF02892">
    <property type="entry name" value="zf-BED"/>
    <property type="match status" value="1"/>
</dbReference>
<reference evidence="7" key="2">
    <citation type="submission" date="2022-03" db="EMBL/GenBank/DDBJ databases">
        <title>Draft title - Genomic analysis of global carrot germplasm unveils the trajectory of domestication and the origin of high carotenoid orange carrot.</title>
        <authorList>
            <person name="Iorizzo M."/>
            <person name="Ellison S."/>
            <person name="Senalik D."/>
            <person name="Macko-Podgorni A."/>
            <person name="Grzebelus D."/>
            <person name="Bostan H."/>
            <person name="Rolling W."/>
            <person name="Curaba J."/>
            <person name="Simon P."/>
        </authorList>
    </citation>
    <scope>NUCLEOTIDE SEQUENCE</scope>
    <source>
        <tissue evidence="7">Leaf</tissue>
    </source>
</reference>
<evidence type="ECO:0000256" key="2">
    <source>
        <dbReference type="ARBA" id="ARBA00022771"/>
    </source>
</evidence>
<feature type="domain" description="DUF659" evidence="6">
    <location>
        <begin position="166"/>
        <end position="219"/>
    </location>
</feature>
<reference evidence="7" key="1">
    <citation type="journal article" date="2016" name="Nat. Genet.">
        <title>A high-quality carrot genome assembly provides new insights into carotenoid accumulation and asterid genome evolution.</title>
        <authorList>
            <person name="Iorizzo M."/>
            <person name="Ellison S."/>
            <person name="Senalik D."/>
            <person name="Zeng P."/>
            <person name="Satapoomin P."/>
            <person name="Huang J."/>
            <person name="Bowman M."/>
            <person name="Iovene M."/>
            <person name="Sanseverino W."/>
            <person name="Cavagnaro P."/>
            <person name="Yildiz M."/>
            <person name="Macko-Podgorni A."/>
            <person name="Moranska E."/>
            <person name="Grzebelus E."/>
            <person name="Grzebelus D."/>
            <person name="Ashrafi H."/>
            <person name="Zheng Z."/>
            <person name="Cheng S."/>
            <person name="Spooner D."/>
            <person name="Van Deynze A."/>
            <person name="Simon P."/>
        </authorList>
    </citation>
    <scope>NUCLEOTIDE SEQUENCE</scope>
    <source>
        <tissue evidence="7">Leaf</tissue>
    </source>
</reference>
<protein>
    <recommendedName>
        <fullName evidence="9">BED-type domain-containing protein</fullName>
    </recommendedName>
</protein>
<keyword evidence="2" id="KW-0863">Zinc-finger</keyword>
<dbReference type="Pfam" id="PF04937">
    <property type="entry name" value="DUF659"/>
    <property type="match status" value="1"/>
</dbReference>
<dbReference type="GO" id="GO:0003677">
    <property type="term" value="F:DNA binding"/>
    <property type="evidence" value="ECO:0007669"/>
    <property type="project" value="InterPro"/>
</dbReference>
<sequence length="219" mass="24404">MENSSAAASNSEAVGSVTSLKRKSDDADKVKCKLCNRVISGGVHRLKQHIAHVKGNVASCQKATPIDKANSNEVEILESCTTPRSLGPMDSFVRLISPADSLVESRKKLRQQNINDVLSKKRTSEVHVYLARWVYESAIPFNAVKNDAFQQLLEAVGQFGPRYIPPTQYQLGKPLLKQAVETTKETVKKQEEWKKSGCSIMTDAWSDRKRRSIMNLCVN</sequence>
<proteinExistence type="predicted"/>
<evidence type="ECO:0000256" key="3">
    <source>
        <dbReference type="ARBA" id="ARBA00022833"/>
    </source>
</evidence>
<dbReference type="InterPro" id="IPR007021">
    <property type="entry name" value="DUF659"/>
</dbReference>
<dbReference type="PANTHER" id="PTHR32166">
    <property type="entry name" value="OSJNBA0013A04.12 PROTEIN"/>
    <property type="match status" value="1"/>
</dbReference>
<dbReference type="EMBL" id="CP093344">
    <property type="protein sequence ID" value="WOG86724.1"/>
    <property type="molecule type" value="Genomic_DNA"/>
</dbReference>
<evidence type="ECO:0000259" key="6">
    <source>
        <dbReference type="Pfam" id="PF04937"/>
    </source>
</evidence>
<dbReference type="AlphaFoldDB" id="A0AAF0WCR2"/>
<evidence type="ECO:0000256" key="4">
    <source>
        <dbReference type="SAM" id="MobiDB-lite"/>
    </source>
</evidence>
<dbReference type="PANTHER" id="PTHR32166:SF74">
    <property type="entry name" value="OS05G0256350 PROTEIN"/>
    <property type="match status" value="1"/>
</dbReference>
<dbReference type="InterPro" id="IPR003656">
    <property type="entry name" value="Znf_BED"/>
</dbReference>
<dbReference type="GO" id="GO:0008270">
    <property type="term" value="F:zinc ion binding"/>
    <property type="evidence" value="ECO:0007669"/>
    <property type="project" value="UniProtKB-KW"/>
</dbReference>
<dbReference type="Proteomes" id="UP000077755">
    <property type="component" value="Chromosome 2"/>
</dbReference>
<keyword evidence="8" id="KW-1185">Reference proteome</keyword>
<organism evidence="7 8">
    <name type="scientific">Daucus carota subsp. sativus</name>
    <name type="common">Carrot</name>
    <dbReference type="NCBI Taxonomy" id="79200"/>
    <lineage>
        <taxon>Eukaryota</taxon>
        <taxon>Viridiplantae</taxon>
        <taxon>Streptophyta</taxon>
        <taxon>Embryophyta</taxon>
        <taxon>Tracheophyta</taxon>
        <taxon>Spermatophyta</taxon>
        <taxon>Magnoliopsida</taxon>
        <taxon>eudicotyledons</taxon>
        <taxon>Gunneridae</taxon>
        <taxon>Pentapetalae</taxon>
        <taxon>asterids</taxon>
        <taxon>campanulids</taxon>
        <taxon>Apiales</taxon>
        <taxon>Apiaceae</taxon>
        <taxon>Apioideae</taxon>
        <taxon>Scandiceae</taxon>
        <taxon>Daucinae</taxon>
        <taxon>Daucus</taxon>
        <taxon>Daucus sect. Daucus</taxon>
    </lineage>
</organism>
<feature type="compositionally biased region" description="Low complexity" evidence="4">
    <location>
        <begin position="1"/>
        <end position="13"/>
    </location>
</feature>
<evidence type="ECO:0000259" key="5">
    <source>
        <dbReference type="Pfam" id="PF02892"/>
    </source>
</evidence>
<feature type="domain" description="BED-type" evidence="5">
    <location>
        <begin position="26"/>
        <end position="52"/>
    </location>
</feature>
<evidence type="ECO:0008006" key="9">
    <source>
        <dbReference type="Google" id="ProtNLM"/>
    </source>
</evidence>
<evidence type="ECO:0000256" key="1">
    <source>
        <dbReference type="ARBA" id="ARBA00022723"/>
    </source>
</evidence>
<name>A0AAF0WCR2_DAUCS</name>
<dbReference type="SUPFAM" id="SSF140996">
    <property type="entry name" value="Hermes dimerisation domain"/>
    <property type="match status" value="1"/>
</dbReference>
<keyword evidence="3" id="KW-0862">Zinc</keyword>
<evidence type="ECO:0000313" key="8">
    <source>
        <dbReference type="Proteomes" id="UP000077755"/>
    </source>
</evidence>